<dbReference type="Proteomes" id="UP000287651">
    <property type="component" value="Unassembled WGS sequence"/>
</dbReference>
<gene>
    <name evidence="2" type="ORF">B296_00038492</name>
</gene>
<evidence type="ECO:0000256" key="1">
    <source>
        <dbReference type="SAM" id="MobiDB-lite"/>
    </source>
</evidence>
<dbReference type="AlphaFoldDB" id="A0A426ZRU7"/>
<feature type="region of interest" description="Disordered" evidence="1">
    <location>
        <begin position="35"/>
        <end position="64"/>
    </location>
</feature>
<organism evidence="2 3">
    <name type="scientific">Ensete ventricosum</name>
    <name type="common">Abyssinian banana</name>
    <name type="synonym">Musa ensete</name>
    <dbReference type="NCBI Taxonomy" id="4639"/>
    <lineage>
        <taxon>Eukaryota</taxon>
        <taxon>Viridiplantae</taxon>
        <taxon>Streptophyta</taxon>
        <taxon>Embryophyta</taxon>
        <taxon>Tracheophyta</taxon>
        <taxon>Spermatophyta</taxon>
        <taxon>Magnoliopsida</taxon>
        <taxon>Liliopsida</taxon>
        <taxon>Zingiberales</taxon>
        <taxon>Musaceae</taxon>
        <taxon>Ensete</taxon>
    </lineage>
</organism>
<protein>
    <submittedName>
        <fullName evidence="2">Uncharacterized protein</fullName>
    </submittedName>
</protein>
<reference evidence="2 3" key="1">
    <citation type="journal article" date="2014" name="Agronomy (Basel)">
        <title>A Draft Genome Sequence for Ensete ventricosum, the Drought-Tolerant Tree Against Hunger.</title>
        <authorList>
            <person name="Harrison J."/>
            <person name="Moore K.A."/>
            <person name="Paszkiewicz K."/>
            <person name="Jones T."/>
            <person name="Grant M."/>
            <person name="Ambacheew D."/>
            <person name="Muzemil S."/>
            <person name="Studholme D.J."/>
        </authorList>
    </citation>
    <scope>NUCLEOTIDE SEQUENCE [LARGE SCALE GENOMIC DNA]</scope>
</reference>
<evidence type="ECO:0000313" key="3">
    <source>
        <dbReference type="Proteomes" id="UP000287651"/>
    </source>
</evidence>
<dbReference type="EMBL" id="AMZH03005344">
    <property type="protein sequence ID" value="RRT66670.1"/>
    <property type="molecule type" value="Genomic_DNA"/>
</dbReference>
<name>A0A426ZRU7_ENSVE</name>
<proteinExistence type="predicted"/>
<comment type="caution">
    <text evidence="2">The sequence shown here is derived from an EMBL/GenBank/DDBJ whole genome shotgun (WGS) entry which is preliminary data.</text>
</comment>
<sequence>MGRRNEGGFDMVGWRKSVERSGTFTRVEYQVVYGRGGDHRTTRGPALATRGRRRRPVQNAARHAEASGMFRRLRVRVGTGIFLMRSNEH</sequence>
<accession>A0A426ZRU7</accession>
<evidence type="ECO:0000313" key="2">
    <source>
        <dbReference type="EMBL" id="RRT66670.1"/>
    </source>
</evidence>